<dbReference type="InterPro" id="IPR045340">
    <property type="entry name" value="DUF6533"/>
</dbReference>
<protein>
    <recommendedName>
        <fullName evidence="2">DUF6533 domain-containing protein</fullName>
    </recommendedName>
</protein>
<reference evidence="3 4" key="1">
    <citation type="journal article" date="2016" name="Mol. Biol. Evol.">
        <title>Comparative Genomics of Early-Diverging Mushroom-Forming Fungi Provides Insights into the Origins of Lignocellulose Decay Capabilities.</title>
        <authorList>
            <person name="Nagy L.G."/>
            <person name="Riley R."/>
            <person name="Tritt A."/>
            <person name="Adam C."/>
            <person name="Daum C."/>
            <person name="Floudas D."/>
            <person name="Sun H."/>
            <person name="Yadav J.S."/>
            <person name="Pangilinan J."/>
            <person name="Larsson K.H."/>
            <person name="Matsuura K."/>
            <person name="Barry K."/>
            <person name="Labutti K."/>
            <person name="Kuo R."/>
            <person name="Ohm R.A."/>
            <person name="Bhattacharya S.S."/>
            <person name="Shirouzu T."/>
            <person name="Yoshinaga Y."/>
            <person name="Martin F.M."/>
            <person name="Grigoriev I.V."/>
            <person name="Hibbett D.S."/>
        </authorList>
    </citation>
    <scope>NUCLEOTIDE SEQUENCE [LARGE SCALE GENOMIC DNA]</scope>
    <source>
        <strain evidence="3 4">CBS 109695</strain>
    </source>
</reference>
<gene>
    <name evidence="3" type="ORF">FIBSPDRAFT_1042479</name>
</gene>
<dbReference type="OrthoDB" id="2686513at2759"/>
<organism evidence="3 4">
    <name type="scientific">Athelia psychrophila</name>
    <dbReference type="NCBI Taxonomy" id="1759441"/>
    <lineage>
        <taxon>Eukaryota</taxon>
        <taxon>Fungi</taxon>
        <taxon>Dikarya</taxon>
        <taxon>Basidiomycota</taxon>
        <taxon>Agaricomycotina</taxon>
        <taxon>Agaricomycetes</taxon>
        <taxon>Agaricomycetidae</taxon>
        <taxon>Atheliales</taxon>
        <taxon>Atheliaceae</taxon>
        <taxon>Athelia</taxon>
    </lineage>
</organism>
<evidence type="ECO:0000313" key="3">
    <source>
        <dbReference type="EMBL" id="KZP23915.1"/>
    </source>
</evidence>
<keyword evidence="1" id="KW-1133">Transmembrane helix</keyword>
<feature type="transmembrane region" description="Helical" evidence="1">
    <location>
        <begin position="201"/>
        <end position="224"/>
    </location>
</feature>
<sequence length="331" mass="36736">MLNTMTIGHRSAVAALDVRLHIYVQLVSVVVLWYDHIMTLPQEISGIWLRKKTLISWLYLINRYLATFGNAVFFAFVFKTLSSGLLLFANQLLICVILLIRVYAIYARDIRILVVFIGIGVITTALTGFALVHQDSKPLVGYPGCILQRTEESAIRVAIPWECVLVYDILVMVLTIGKTFKSRRASHSKRTSGMGLDIASLIFRDGAIAMSFLNILNILAFYITPPLLRGSLSIFVSVMGVSLVSRVVLNLREAAVTEPPPHQTSQWLSHPEAVSHMNSMGNFELLSMNAHGPANMSPLVSYGWQASTAGDPFPIIEVMHVQRPMPKSLVV</sequence>
<feature type="transmembrane region" description="Helical" evidence="1">
    <location>
        <begin position="230"/>
        <end position="249"/>
    </location>
</feature>
<keyword evidence="4" id="KW-1185">Reference proteome</keyword>
<feature type="transmembrane region" description="Helical" evidence="1">
    <location>
        <begin position="113"/>
        <end position="132"/>
    </location>
</feature>
<dbReference type="EMBL" id="KV417529">
    <property type="protein sequence ID" value="KZP23915.1"/>
    <property type="molecule type" value="Genomic_DNA"/>
</dbReference>
<feature type="transmembrane region" description="Helical" evidence="1">
    <location>
        <begin position="84"/>
        <end position="106"/>
    </location>
</feature>
<dbReference type="Proteomes" id="UP000076532">
    <property type="component" value="Unassembled WGS sequence"/>
</dbReference>
<evidence type="ECO:0000256" key="1">
    <source>
        <dbReference type="SAM" id="Phobius"/>
    </source>
</evidence>
<dbReference type="Pfam" id="PF20151">
    <property type="entry name" value="DUF6533"/>
    <property type="match status" value="1"/>
</dbReference>
<feature type="transmembrane region" description="Helical" evidence="1">
    <location>
        <begin position="158"/>
        <end position="180"/>
    </location>
</feature>
<evidence type="ECO:0000259" key="2">
    <source>
        <dbReference type="Pfam" id="PF20151"/>
    </source>
</evidence>
<feature type="domain" description="DUF6533" evidence="2">
    <location>
        <begin position="23"/>
        <end position="66"/>
    </location>
</feature>
<proteinExistence type="predicted"/>
<keyword evidence="1" id="KW-0472">Membrane</keyword>
<dbReference type="AlphaFoldDB" id="A0A166ME95"/>
<feature type="transmembrane region" description="Helical" evidence="1">
    <location>
        <begin position="57"/>
        <end position="78"/>
    </location>
</feature>
<evidence type="ECO:0000313" key="4">
    <source>
        <dbReference type="Proteomes" id="UP000076532"/>
    </source>
</evidence>
<name>A0A166ME95_9AGAM</name>
<accession>A0A166ME95</accession>
<keyword evidence="1" id="KW-0812">Transmembrane</keyword>